<proteinExistence type="predicted"/>
<evidence type="ECO:0000313" key="1">
    <source>
        <dbReference type="EMBL" id="AQP51186.1"/>
    </source>
</evidence>
<dbReference type="STRING" id="399497.BW733_10435"/>
<evidence type="ECO:0000313" key="2">
    <source>
        <dbReference type="Proteomes" id="UP000188235"/>
    </source>
</evidence>
<dbReference type="KEGG" id="tfa:BW733_10435"/>
<evidence type="ECO:0008006" key="3">
    <source>
        <dbReference type="Google" id="ProtNLM"/>
    </source>
</evidence>
<dbReference type="EMBL" id="CP019607">
    <property type="protein sequence ID" value="AQP51186.1"/>
    <property type="molecule type" value="Genomic_DNA"/>
</dbReference>
<keyword evidence="2" id="KW-1185">Reference proteome</keyword>
<name>A0A1Q2CYF0_9ACTN</name>
<protein>
    <recommendedName>
        <fullName evidence="3">MmcQ/YjbR family DNA-binding protein</fullName>
    </recommendedName>
</protein>
<gene>
    <name evidence="1" type="ORF">BW733_10435</name>
</gene>
<reference evidence="1 2" key="1">
    <citation type="journal article" date="2008" name="Int. J. Syst. Evol. Microbiol.">
        <title>Tessaracoccus flavescens sp. nov., isolated from marine sediment.</title>
        <authorList>
            <person name="Lee D.W."/>
            <person name="Lee S.D."/>
        </authorList>
    </citation>
    <scope>NUCLEOTIDE SEQUENCE [LARGE SCALE GENOMIC DNA]</scope>
    <source>
        <strain evidence="1 2">SST-39T</strain>
    </source>
</reference>
<dbReference type="Proteomes" id="UP000188235">
    <property type="component" value="Chromosome"/>
</dbReference>
<dbReference type="AlphaFoldDB" id="A0A1Q2CYF0"/>
<accession>A0A1Q2CYF0</accession>
<sequence length="134" mass="14877">MAKRERPEVPEQMVERVRAITDTLPEVYEEDAWVGLRWRVGGATVAHLFGGEDQQFRIVLHGQSGDVAAFEHLGHPYFRAGWGADVIGLILDDSTDWEEVRELVIESFCVLAPKRLVDQAGLPPQPDVGTSTAP</sequence>
<dbReference type="OrthoDB" id="8479417at2"/>
<dbReference type="RefSeq" id="WP_077350259.1">
    <property type="nucleotide sequence ID" value="NZ_CP019607.1"/>
</dbReference>
<organism evidence="1 2">
    <name type="scientific">Tessaracoccus flavescens</name>
    <dbReference type="NCBI Taxonomy" id="399497"/>
    <lineage>
        <taxon>Bacteria</taxon>
        <taxon>Bacillati</taxon>
        <taxon>Actinomycetota</taxon>
        <taxon>Actinomycetes</taxon>
        <taxon>Propionibacteriales</taxon>
        <taxon>Propionibacteriaceae</taxon>
        <taxon>Tessaracoccus</taxon>
    </lineage>
</organism>